<dbReference type="EMBL" id="VMGI01000045">
    <property type="protein sequence ID" value="TSC92795.1"/>
    <property type="molecule type" value="Genomic_DNA"/>
</dbReference>
<dbReference type="InterPro" id="IPR050490">
    <property type="entry name" value="Bact_solute-bd_prot1"/>
</dbReference>
<dbReference type="Pfam" id="PF01547">
    <property type="entry name" value="SBP_bac_1"/>
    <property type="match status" value="1"/>
</dbReference>
<organism evidence="1 2">
    <name type="scientific">Candidatus Berkelbacteria bacterium Licking1014_85</name>
    <dbReference type="NCBI Taxonomy" id="2017148"/>
    <lineage>
        <taxon>Bacteria</taxon>
        <taxon>Candidatus Berkelbacteria</taxon>
    </lineage>
</organism>
<protein>
    <recommendedName>
        <fullName evidence="3">Multiple sugar transport system substrate-binding protein</fullName>
    </recommendedName>
</protein>
<name>A0A554LIT4_9BACT</name>
<dbReference type="PANTHER" id="PTHR43649">
    <property type="entry name" value="ARABINOSE-BINDING PROTEIN-RELATED"/>
    <property type="match status" value="1"/>
</dbReference>
<sequence>MGIGLGAIVLIVVIFLATRGNKNASLTDSENKNIATTTKPKKSKTTPAPDKTVLTIWQPIDEPDNFAEIIAEFQNTNPDIALNWEVKSINEYERVSTNALSAQKGPDIWVIPNTWIPRHQDKIVPAPEYVFSGEKDKIPNVDYFSSQFVPIISSEAVIDGKVAGVPLFVDTLALYYNRSIFKDVIKEINQNDEPDEQLLDLLSSGPANWNDVMTLVKIITQKDNENITRSAIALGASENISHSEDILGALMLQNKTQIISPDHQTATFNLPQDKNTGESYSPGKNAFEFFLSFADKTKDNYTWNSSFENSQKAFLNGKVAMIIDYQYLGKVLEKYDPNLDFKTIALPQVYAIGDATQEPTPVDFATYYVMTVTKNSQKQDAAWKFLSYMVSRGGIRSYDAATGRSKPFKIDEIPANLTERASSSNPFKFQPMTAVGWYRSKETVKANLIWKNMITNAATGAMDSQKALDLGAKLLTDLLRSTE</sequence>
<evidence type="ECO:0008006" key="3">
    <source>
        <dbReference type="Google" id="ProtNLM"/>
    </source>
</evidence>
<gene>
    <name evidence="1" type="ORF">CEN91_365</name>
</gene>
<dbReference type="AlphaFoldDB" id="A0A554LIT4"/>
<dbReference type="Gene3D" id="3.40.190.10">
    <property type="entry name" value="Periplasmic binding protein-like II"/>
    <property type="match status" value="1"/>
</dbReference>
<dbReference type="Proteomes" id="UP000315589">
    <property type="component" value="Unassembled WGS sequence"/>
</dbReference>
<accession>A0A554LIT4</accession>
<dbReference type="InterPro" id="IPR006059">
    <property type="entry name" value="SBP"/>
</dbReference>
<dbReference type="PANTHER" id="PTHR43649:SF12">
    <property type="entry name" value="DIACETYLCHITOBIOSE BINDING PROTEIN DASA"/>
    <property type="match status" value="1"/>
</dbReference>
<evidence type="ECO:0000313" key="1">
    <source>
        <dbReference type="EMBL" id="TSC92795.1"/>
    </source>
</evidence>
<evidence type="ECO:0000313" key="2">
    <source>
        <dbReference type="Proteomes" id="UP000315589"/>
    </source>
</evidence>
<proteinExistence type="predicted"/>
<reference evidence="1 2" key="1">
    <citation type="submission" date="2017-07" db="EMBL/GenBank/DDBJ databases">
        <title>Mechanisms for carbon and nitrogen cycling indicate functional differentiation within the Candidate Phyla Radiation.</title>
        <authorList>
            <person name="Danczak R.E."/>
            <person name="Johnston M.D."/>
            <person name="Kenah C."/>
            <person name="Slattery M."/>
            <person name="Wrighton K.C."/>
            <person name="Wilkins M.J."/>
        </authorList>
    </citation>
    <scope>NUCLEOTIDE SEQUENCE [LARGE SCALE GENOMIC DNA]</scope>
    <source>
        <strain evidence="1">Licking1014_85</strain>
    </source>
</reference>
<comment type="caution">
    <text evidence="1">The sequence shown here is derived from an EMBL/GenBank/DDBJ whole genome shotgun (WGS) entry which is preliminary data.</text>
</comment>
<dbReference type="SUPFAM" id="SSF53850">
    <property type="entry name" value="Periplasmic binding protein-like II"/>
    <property type="match status" value="1"/>
</dbReference>